<proteinExistence type="predicted"/>
<organism evidence="1 4">
    <name type="scientific">Acinetobacter wanghuae</name>
    <dbReference type="NCBI Taxonomy" id="2662362"/>
    <lineage>
        <taxon>Bacteria</taxon>
        <taxon>Pseudomonadati</taxon>
        <taxon>Pseudomonadota</taxon>
        <taxon>Gammaproteobacteria</taxon>
        <taxon>Moraxellales</taxon>
        <taxon>Moraxellaceae</taxon>
        <taxon>Acinetobacter</taxon>
    </lineage>
</organism>
<gene>
    <name evidence="2" type="ORF">GFH30_06825</name>
    <name evidence="1" type="ORF">GHJ48_09085</name>
</gene>
<evidence type="ECO:0000313" key="3">
    <source>
        <dbReference type="Proteomes" id="UP000327478"/>
    </source>
</evidence>
<keyword evidence="3" id="KW-1185">Reference proteome</keyword>
<evidence type="ECO:0008006" key="5">
    <source>
        <dbReference type="Google" id="ProtNLM"/>
    </source>
</evidence>
<evidence type="ECO:0000313" key="4">
    <source>
        <dbReference type="Proteomes" id="UP000480556"/>
    </source>
</evidence>
<protein>
    <recommendedName>
        <fullName evidence="5">SH3 domain-containing protein</fullName>
    </recommendedName>
</protein>
<dbReference type="Proteomes" id="UP000327478">
    <property type="component" value="Chromosome"/>
</dbReference>
<dbReference type="EMBL" id="WITK01000014">
    <property type="protein sequence ID" value="MQW92538.1"/>
    <property type="molecule type" value="Genomic_DNA"/>
</dbReference>
<evidence type="ECO:0000313" key="1">
    <source>
        <dbReference type="EMBL" id="MQW92538.1"/>
    </source>
</evidence>
<dbReference type="EMBL" id="CP045650">
    <property type="protein sequence ID" value="QGA11121.1"/>
    <property type="molecule type" value="Genomic_DNA"/>
</dbReference>
<sequence length="229" mass="26948">MTTNKAIPPKKANTLTASNWLKSIQKQNDSLEFRTNAQQIFQQIRQQPSIEQQQNDLRENFELLSQRPLIRLQTQRLFHDYVQQQQNLEQTFSSFQTIWNEQLVIHSNTLKQIDPNYISPRFANADTSRYKQYLIQLMFILLSINPVEINAPQYLANFVEWMNGIAQAKTTAKVTLRIKPDIQSDMLIELPKHAIVNVYSDENTLWKKIRFSNDNQESFGYVMSAYLKF</sequence>
<dbReference type="AlphaFoldDB" id="A0A5Q0P4V7"/>
<evidence type="ECO:0000313" key="2">
    <source>
        <dbReference type="EMBL" id="QGA11121.1"/>
    </source>
</evidence>
<dbReference type="Proteomes" id="UP000480556">
    <property type="component" value="Unassembled WGS sequence"/>
</dbReference>
<accession>A0A5Q0P4V7</accession>
<name>A0A5Q0P4V7_9GAMM</name>
<dbReference type="Gene3D" id="2.30.30.40">
    <property type="entry name" value="SH3 Domains"/>
    <property type="match status" value="1"/>
</dbReference>
<reference evidence="3 4" key="1">
    <citation type="submission" date="2019-10" db="EMBL/GenBank/DDBJ databases">
        <authorList>
            <person name="Dong K."/>
        </authorList>
    </citation>
    <scope>NUCLEOTIDE SEQUENCE [LARGE SCALE GENOMIC DNA]</scope>
    <source>
        <strain evidence="2">Dk386</strain>
        <strain evidence="3">dk386</strain>
        <strain evidence="1">Dk771</strain>
        <strain evidence="4">dk771</strain>
    </source>
</reference>
<dbReference type="RefSeq" id="WP_153371515.1">
    <property type="nucleotide sequence ID" value="NZ_CP045650.1"/>
</dbReference>